<evidence type="ECO:0000313" key="7">
    <source>
        <dbReference type="Proteomes" id="UP000289340"/>
    </source>
</evidence>
<dbReference type="Pfam" id="PF11250">
    <property type="entry name" value="FAF"/>
    <property type="match status" value="1"/>
</dbReference>
<evidence type="ECO:0000313" key="5">
    <source>
        <dbReference type="EMBL" id="RZB76572.1"/>
    </source>
</evidence>
<protein>
    <submittedName>
        <fullName evidence="4 5">Protein FAF-like, chloroplastic</fullName>
    </submittedName>
    <submittedName>
        <fullName evidence="6">Protein FAF-like, chloroplastic isoform B</fullName>
    </submittedName>
</protein>
<evidence type="ECO:0000313" key="4">
    <source>
        <dbReference type="EMBL" id="KHN17984.1"/>
    </source>
</evidence>
<gene>
    <name evidence="5" type="ORF">D0Y65_034847</name>
    <name evidence="4" type="ORF">glysoja_035070</name>
</gene>
<organism evidence="4">
    <name type="scientific">Glycine soja</name>
    <name type="common">Wild soybean</name>
    <dbReference type="NCBI Taxonomy" id="3848"/>
    <lineage>
        <taxon>Eukaryota</taxon>
        <taxon>Viridiplantae</taxon>
        <taxon>Streptophyta</taxon>
        <taxon>Embryophyta</taxon>
        <taxon>Tracheophyta</taxon>
        <taxon>Spermatophyta</taxon>
        <taxon>Magnoliopsida</taxon>
        <taxon>eudicotyledons</taxon>
        <taxon>Gunneridae</taxon>
        <taxon>Pentapetalae</taxon>
        <taxon>rosids</taxon>
        <taxon>fabids</taxon>
        <taxon>Fabales</taxon>
        <taxon>Fabaceae</taxon>
        <taxon>Papilionoideae</taxon>
        <taxon>50 kb inversion clade</taxon>
        <taxon>NPAAA clade</taxon>
        <taxon>indigoferoid/millettioid clade</taxon>
        <taxon>Phaseoleae</taxon>
        <taxon>Glycine</taxon>
        <taxon>Glycine subgen. Soja</taxon>
    </lineage>
</organism>
<evidence type="ECO:0000256" key="1">
    <source>
        <dbReference type="ARBA" id="ARBA00008690"/>
    </source>
</evidence>
<proteinExistence type="inferred from homology"/>
<reference evidence="4" key="1">
    <citation type="submission" date="2014-07" db="EMBL/GenBank/DDBJ databases">
        <title>Identification of a novel salt tolerance gene in wild soybean by whole-genome sequencing.</title>
        <authorList>
            <person name="Lam H.-M."/>
            <person name="Qi X."/>
            <person name="Li M.-W."/>
            <person name="Liu X."/>
            <person name="Xie M."/>
            <person name="Ni M."/>
            <person name="Xu X."/>
        </authorList>
    </citation>
    <scope>NUCLEOTIDE SEQUENCE [LARGE SCALE GENOMIC DNA]</scope>
    <source>
        <tissue evidence="4">Root</tissue>
    </source>
</reference>
<reference evidence="5 7" key="2">
    <citation type="submission" date="2018-09" db="EMBL/GenBank/DDBJ databases">
        <title>A high-quality reference genome of wild soybean provides a powerful tool to mine soybean genomes.</title>
        <authorList>
            <person name="Xie M."/>
            <person name="Chung C.Y.L."/>
            <person name="Li M.-W."/>
            <person name="Wong F.-L."/>
            <person name="Chan T.-F."/>
            <person name="Lam H.-M."/>
        </authorList>
    </citation>
    <scope>NUCLEOTIDE SEQUENCE [LARGE SCALE GENOMIC DNA]</scope>
    <source>
        <strain evidence="7">cv. W05</strain>
        <tissue evidence="5">Hypocotyl of etiolated seedlings</tissue>
    </source>
</reference>
<feature type="domain" description="FAF" evidence="3">
    <location>
        <begin position="231"/>
        <end position="276"/>
    </location>
</feature>
<dbReference type="EMBL" id="KN660071">
    <property type="protein sequence ID" value="KHN17984.1"/>
    <property type="molecule type" value="Genomic_DNA"/>
</dbReference>
<dbReference type="InterPro" id="IPR046431">
    <property type="entry name" value="FAF_dom"/>
</dbReference>
<comment type="similarity">
    <text evidence="1">Belongs to the fantastic four family.</text>
</comment>
<dbReference type="PANTHER" id="PTHR33155">
    <property type="entry name" value="FANTASTIC FOUR-LIKE PROTEIN (DUF3049)"/>
    <property type="match status" value="1"/>
</dbReference>
<keyword evidence="7" id="KW-1185">Reference proteome</keyword>
<evidence type="ECO:0000259" key="3">
    <source>
        <dbReference type="Pfam" id="PF11250"/>
    </source>
</evidence>
<dbReference type="InterPro" id="IPR021410">
    <property type="entry name" value="FAF"/>
</dbReference>
<dbReference type="Gramene" id="XM_028337654.1">
    <property type="protein sequence ID" value="XP_028193455.1"/>
    <property type="gene ID" value="LOC114379093"/>
</dbReference>
<dbReference type="EMBL" id="QZWG01000012">
    <property type="protein sequence ID" value="RZB76573.1"/>
    <property type="molecule type" value="Genomic_DNA"/>
</dbReference>
<dbReference type="Proteomes" id="UP000289340">
    <property type="component" value="Chromosome 12"/>
</dbReference>
<sequence>MSSCMSKKIQGQSLSIEEENMVVVQKQGIVTIFASNHDAPTSLRRTLSADMSSKTWLSQNGFFPMKKNASSEELSHSSLTKSTVSDYSSSLSDEDYSEKMKQNRFQIWNTIQKEHHEDNKPRHVDVWSSILAQKANEETSKLTTTPYVHPLVRRSKSCLSEKSLEICTESLGSETGSDGFSSYSPSETEDSEGEKKNVEEEEGEESVQITHEEDFQVPKCNYAEKKPLPRSFPPPLPSLHMRSHRDNGRLFLQAVSVPSQNNFCAQRENGCLVLTFADVEVAEEEEEEEEEFDEAEEVESVIEEAKTPMLLSSGIGLALMMNKPIGLLGADANVKSPKWSEKFNDVVNFKDVDVVQHSHPLPPRPRQQHAIHKKAFNAYEYYWRTKPTAKAAPASNTLITFHHNNNYSSLENNFKSCKDSWRSFLIWEPYCIAT</sequence>
<feature type="compositionally biased region" description="Polar residues" evidence="2">
    <location>
        <begin position="170"/>
        <end position="186"/>
    </location>
</feature>
<name>A0A0B2QD99_GLYSO</name>
<evidence type="ECO:0000256" key="2">
    <source>
        <dbReference type="SAM" id="MobiDB-lite"/>
    </source>
</evidence>
<dbReference type="Gramene" id="XM_028337655.1">
    <property type="protein sequence ID" value="XP_028193456.1"/>
    <property type="gene ID" value="LOC114379093"/>
</dbReference>
<dbReference type="AlphaFoldDB" id="A0A0B2QD99"/>
<feature type="region of interest" description="Disordered" evidence="2">
    <location>
        <begin position="170"/>
        <end position="216"/>
    </location>
</feature>
<dbReference type="Proteomes" id="UP000053555">
    <property type="component" value="Unassembled WGS sequence"/>
</dbReference>
<evidence type="ECO:0000313" key="6">
    <source>
        <dbReference type="EMBL" id="RZB76573.1"/>
    </source>
</evidence>
<dbReference type="PANTHER" id="PTHR33155:SF3">
    <property type="entry name" value="PROTEIN FAF-LIKE, CHLOROPLASTIC"/>
    <property type="match status" value="1"/>
</dbReference>
<dbReference type="EMBL" id="QZWG01000012">
    <property type="protein sequence ID" value="RZB76572.1"/>
    <property type="molecule type" value="Genomic_DNA"/>
</dbReference>
<accession>A0A0B2QD99</accession>